<dbReference type="Pfam" id="PF18044">
    <property type="entry name" value="zf-CCCH_4"/>
    <property type="match status" value="1"/>
</dbReference>
<dbReference type="SUPFAM" id="SSF90229">
    <property type="entry name" value="CCCH zinc finger"/>
    <property type="match status" value="1"/>
</dbReference>
<protein>
    <recommendedName>
        <fullName evidence="5">C3H1-type domain-containing protein</fullName>
    </recommendedName>
</protein>
<sequence>MDFTSQGGPYGFEQFEQLVMGSELGFVCQVLQQYLFMLAPEKRPVFVECISRTLNEALKSPLPSPPAPSPTNGLKGSSTFAARQANFIFEEVDDITWPHEWMAECVTESPTDNIAFRTIPCRNWIKYKGKCRLGDKCKFIHDPDFISIDVKEAEFPRSPEPHCWSYMQGTCYKGSQCKYYHPPAAHMKIYQRYTPCREWDACIRPACPFRHAPSATVTLQEPQLPSSPPFFEEKPPFYRAEGQSLKCDPAEFSTGRHGSGMAQAYPTQSFNPLSPLDPIREEFGSLPPTTSGVPVAASRRKSIVGPIQPQPQPRFPLFPGLDAPFDPDPEPTHLPSALRPRGKSFDISWMLSAKREGENPLTRLV</sequence>
<comment type="caution">
    <text evidence="6">The sequence shown here is derived from an EMBL/GenBank/DDBJ whole genome shotgun (WGS) entry which is preliminary data.</text>
</comment>
<dbReference type="Proteomes" id="UP001140091">
    <property type="component" value="Unassembled WGS sequence"/>
</dbReference>
<dbReference type="OrthoDB" id="410307at2759"/>
<evidence type="ECO:0000256" key="4">
    <source>
        <dbReference type="PROSITE-ProRule" id="PRU00723"/>
    </source>
</evidence>
<feature type="domain" description="C3H1-type" evidence="5">
    <location>
        <begin position="115"/>
        <end position="144"/>
    </location>
</feature>
<proteinExistence type="predicted"/>
<dbReference type="AlphaFoldDB" id="A0A9W8IYX6"/>
<evidence type="ECO:0000313" key="7">
    <source>
        <dbReference type="Proteomes" id="UP001140091"/>
    </source>
</evidence>
<gene>
    <name evidence="6" type="ORF">H1R20_g11738</name>
</gene>
<dbReference type="InterPro" id="IPR036855">
    <property type="entry name" value="Znf_CCCH_sf"/>
</dbReference>
<dbReference type="EMBL" id="JANBPK010001190">
    <property type="protein sequence ID" value="KAJ2925302.1"/>
    <property type="molecule type" value="Genomic_DNA"/>
</dbReference>
<feature type="non-terminal residue" evidence="6">
    <location>
        <position position="365"/>
    </location>
</feature>
<dbReference type="Gene3D" id="4.10.1000.10">
    <property type="entry name" value="Zinc finger, CCCH-type"/>
    <property type="match status" value="2"/>
</dbReference>
<dbReference type="SMART" id="SM00356">
    <property type="entry name" value="ZnF_C3H1"/>
    <property type="match status" value="3"/>
</dbReference>
<name>A0A9W8IYX6_9AGAR</name>
<feature type="zinc finger region" description="C3H1-type" evidence="4">
    <location>
        <begin position="115"/>
        <end position="144"/>
    </location>
</feature>
<dbReference type="Pfam" id="PF14608">
    <property type="entry name" value="zf-CCCH_2"/>
    <property type="match status" value="2"/>
</dbReference>
<evidence type="ECO:0000313" key="6">
    <source>
        <dbReference type="EMBL" id="KAJ2925302.1"/>
    </source>
</evidence>
<evidence type="ECO:0000259" key="5">
    <source>
        <dbReference type="PROSITE" id="PS50103"/>
    </source>
</evidence>
<keyword evidence="2 4" id="KW-0863">Zinc-finger</keyword>
<dbReference type="InterPro" id="IPR000571">
    <property type="entry name" value="Znf_CCCH"/>
</dbReference>
<keyword evidence="3 4" id="KW-0862">Zinc</keyword>
<keyword evidence="7" id="KW-1185">Reference proteome</keyword>
<evidence type="ECO:0000256" key="1">
    <source>
        <dbReference type="ARBA" id="ARBA00022723"/>
    </source>
</evidence>
<feature type="domain" description="C3H1-type" evidence="5">
    <location>
        <begin position="157"/>
        <end position="184"/>
    </location>
</feature>
<evidence type="ECO:0000256" key="2">
    <source>
        <dbReference type="ARBA" id="ARBA00022771"/>
    </source>
</evidence>
<reference evidence="6" key="1">
    <citation type="submission" date="2022-06" db="EMBL/GenBank/DDBJ databases">
        <title>Genome Sequence of Candolleomyces eurysporus.</title>
        <authorList>
            <person name="Buettner E."/>
        </authorList>
    </citation>
    <scope>NUCLEOTIDE SEQUENCE</scope>
    <source>
        <strain evidence="6">VTCC 930004</strain>
    </source>
</reference>
<keyword evidence="1 4" id="KW-0479">Metal-binding</keyword>
<dbReference type="InterPro" id="IPR041367">
    <property type="entry name" value="Znf-CCCH_4"/>
</dbReference>
<dbReference type="GO" id="GO:0008270">
    <property type="term" value="F:zinc ion binding"/>
    <property type="evidence" value="ECO:0007669"/>
    <property type="project" value="UniProtKB-KW"/>
</dbReference>
<evidence type="ECO:0000256" key="3">
    <source>
        <dbReference type="ARBA" id="ARBA00022833"/>
    </source>
</evidence>
<feature type="zinc finger region" description="C3H1-type" evidence="4">
    <location>
        <begin position="157"/>
        <end position="184"/>
    </location>
</feature>
<accession>A0A9W8IYX6</accession>
<dbReference type="PROSITE" id="PS50103">
    <property type="entry name" value="ZF_C3H1"/>
    <property type="match status" value="2"/>
</dbReference>
<organism evidence="6 7">
    <name type="scientific">Candolleomyces eurysporus</name>
    <dbReference type="NCBI Taxonomy" id="2828524"/>
    <lineage>
        <taxon>Eukaryota</taxon>
        <taxon>Fungi</taxon>
        <taxon>Dikarya</taxon>
        <taxon>Basidiomycota</taxon>
        <taxon>Agaricomycotina</taxon>
        <taxon>Agaricomycetes</taxon>
        <taxon>Agaricomycetidae</taxon>
        <taxon>Agaricales</taxon>
        <taxon>Agaricineae</taxon>
        <taxon>Psathyrellaceae</taxon>
        <taxon>Candolleomyces</taxon>
    </lineage>
</organism>